<evidence type="ECO:0000256" key="4">
    <source>
        <dbReference type="SAM" id="MobiDB-lite"/>
    </source>
</evidence>
<dbReference type="AlphaFoldDB" id="A0A8H5Q712"/>
<dbReference type="SMART" id="SM00248">
    <property type="entry name" value="ANK"/>
    <property type="match status" value="16"/>
</dbReference>
<keyword evidence="2 3" id="KW-0040">ANK repeat</keyword>
<dbReference type="PROSITE" id="PS50297">
    <property type="entry name" value="ANK_REP_REGION"/>
    <property type="match status" value="10"/>
</dbReference>
<name>A0A8H5Q712_9HYPO</name>
<gene>
    <name evidence="6" type="ORF">FPANT_239</name>
</gene>
<sequence>MESNHTPGDHKPRGPGIPVTSALGQALRREEYSNDGEFVNKEEALPRAILEKQTDFLKAILKDGLDINLKLGKNQTTPLQLAAAAGSCDLISTLKDAGANLEEKDADGSTPLFMAVHNGHDEAAQLLCDLGANIECRSNVGFTPLHHAAGHGHLKIIQLLFDRNVNLESRDDGGMTPLSVASNRGEFGAVQLLVQLGADISVEDKNGDTTLHHAVRNDYTEILVLSASILYEAKHAVNLLTKLEDIDVNQQYHPSVMAPLLAAAKSGSLEIARLLIEHGAILEVTDNDKNTPLHYASACGHMEMARFLLDKGADIESRNNIQQTPFLVAAVKGKIVVIRMLAEYGADREAKDKNGYCALHYAALNTNNLLLRCLLELGVDMEVGLYEGLTALVCAAVTGKTDIVTSLLEFGANTTAKGADKCTIPQRSLNDQVIACVKHGNLTQLKRLLDAGADINVLSTSCRSALSVAAEYGHRQLVDFILQIGGFLDLQDSNGESALWWASRSNHVGVVQRLLELGAQVDLPDSDGNSPLCVACQNNLVDIAECLLKAGGNPNGTTHYGMTPLLLSVNANRMKLLALIINKGSLTLQQIRHLPSKHSHTNGKERLEDFSERGVQVSLMSEIYSKATSVLMWIGEAKDHSDLAFDSMPVLCRAIEEIQKSPKSTVTAISKVDQDLLLGIPEIRDLAEQQKVDPQTWNAWRGLCKRSYFTRAWIFQEIILAGPRGTVICGPRQCSWDTFNAALKAYRALDMDTTPRIEVEAIIQNDYTFRLNQYLSLDIALWAMSSFKAGNPRDKVFAALGLAHAGGESRSGWEPIPAPKADYNQSVDEVFIYANRYIISLTGHKALWHVLDPFNQFTADGKTEGLPSWAFDFSKLMSYHYNPFPAIFAENTEYGTLLRGRPMATQTSLYVSGYVVDVVKCKVSIAKDKSTVDIVKSVVSHMADLGRGVYDPSPGIGKHRVSGSDEKPEETFSKTNLATLLSTLMRLQDISTDEKMKFAAYVASHLMIDNKVSEMFNMPPDYFRDAIEACNLLLKEVAGF</sequence>
<feature type="repeat" description="ANK" evidence="3">
    <location>
        <begin position="387"/>
        <end position="419"/>
    </location>
</feature>
<evidence type="ECO:0000256" key="3">
    <source>
        <dbReference type="PROSITE-ProRule" id="PRU00023"/>
    </source>
</evidence>
<dbReference type="Pfam" id="PF06985">
    <property type="entry name" value="HET"/>
    <property type="match status" value="1"/>
</dbReference>
<feature type="repeat" description="ANK" evidence="3">
    <location>
        <begin position="321"/>
        <end position="353"/>
    </location>
</feature>
<feature type="repeat" description="ANK" evidence="3">
    <location>
        <begin position="173"/>
        <end position="205"/>
    </location>
</feature>
<feature type="repeat" description="ANK" evidence="3">
    <location>
        <begin position="140"/>
        <end position="172"/>
    </location>
</feature>
<evidence type="ECO:0000313" key="6">
    <source>
        <dbReference type="EMBL" id="KAF5609187.1"/>
    </source>
</evidence>
<feature type="repeat" description="ANK" evidence="3">
    <location>
        <begin position="494"/>
        <end position="526"/>
    </location>
</feature>
<feature type="repeat" description="ANK" evidence="3">
    <location>
        <begin position="255"/>
        <end position="287"/>
    </location>
</feature>
<dbReference type="InterPro" id="IPR010730">
    <property type="entry name" value="HET"/>
</dbReference>
<evidence type="ECO:0000313" key="7">
    <source>
        <dbReference type="Proteomes" id="UP000544095"/>
    </source>
</evidence>
<dbReference type="PANTHER" id="PTHR24198:SF165">
    <property type="entry name" value="ANKYRIN REPEAT-CONTAINING PROTEIN-RELATED"/>
    <property type="match status" value="1"/>
</dbReference>
<feature type="repeat" description="ANK" evidence="3">
    <location>
        <begin position="527"/>
        <end position="559"/>
    </location>
</feature>
<feature type="repeat" description="ANK" evidence="3">
    <location>
        <begin position="74"/>
        <end position="106"/>
    </location>
</feature>
<dbReference type="InterPro" id="IPR002110">
    <property type="entry name" value="Ankyrin_rpt"/>
</dbReference>
<dbReference type="Gene3D" id="1.25.40.20">
    <property type="entry name" value="Ankyrin repeat-containing domain"/>
    <property type="match status" value="5"/>
</dbReference>
<dbReference type="Pfam" id="PF00023">
    <property type="entry name" value="Ank"/>
    <property type="match status" value="1"/>
</dbReference>
<evidence type="ECO:0000256" key="2">
    <source>
        <dbReference type="ARBA" id="ARBA00023043"/>
    </source>
</evidence>
<comment type="caution">
    <text evidence="6">The sequence shown here is derived from an EMBL/GenBank/DDBJ whole genome shotgun (WGS) entry which is preliminary data.</text>
</comment>
<accession>A0A8H5Q712</accession>
<dbReference type="Proteomes" id="UP000544095">
    <property type="component" value="Unassembled WGS sequence"/>
</dbReference>
<dbReference type="EMBL" id="JAAOAR010000013">
    <property type="protein sequence ID" value="KAF5609187.1"/>
    <property type="molecule type" value="Genomic_DNA"/>
</dbReference>
<dbReference type="InterPro" id="IPR036770">
    <property type="entry name" value="Ankyrin_rpt-contain_sf"/>
</dbReference>
<feature type="repeat" description="ANK" evidence="3">
    <location>
        <begin position="461"/>
        <end position="493"/>
    </location>
</feature>
<proteinExistence type="predicted"/>
<evidence type="ECO:0000259" key="5">
    <source>
        <dbReference type="Pfam" id="PF06985"/>
    </source>
</evidence>
<feature type="region of interest" description="Disordered" evidence="4">
    <location>
        <begin position="1"/>
        <end position="20"/>
    </location>
</feature>
<dbReference type="SUPFAM" id="SSF48403">
    <property type="entry name" value="Ankyrin repeat"/>
    <property type="match status" value="2"/>
</dbReference>
<feature type="repeat" description="ANK" evidence="3">
    <location>
        <begin position="107"/>
        <end position="139"/>
    </location>
</feature>
<dbReference type="PRINTS" id="PR01415">
    <property type="entry name" value="ANKYRIN"/>
</dbReference>
<dbReference type="PANTHER" id="PTHR24198">
    <property type="entry name" value="ANKYRIN REPEAT AND PROTEIN KINASE DOMAIN-CONTAINING PROTEIN"/>
    <property type="match status" value="1"/>
</dbReference>
<dbReference type="Pfam" id="PF12796">
    <property type="entry name" value="Ank_2"/>
    <property type="match status" value="4"/>
</dbReference>
<dbReference type="Pfam" id="PF13637">
    <property type="entry name" value="Ank_4"/>
    <property type="match status" value="1"/>
</dbReference>
<dbReference type="PROSITE" id="PS50088">
    <property type="entry name" value="ANK_REPEAT"/>
    <property type="match status" value="12"/>
</dbReference>
<keyword evidence="1" id="KW-0677">Repeat</keyword>
<feature type="repeat" description="ANK" evidence="3">
    <location>
        <begin position="288"/>
        <end position="320"/>
    </location>
</feature>
<evidence type="ECO:0000256" key="1">
    <source>
        <dbReference type="ARBA" id="ARBA00022737"/>
    </source>
</evidence>
<protein>
    <submittedName>
        <fullName evidence="6">Ankyrin repeat domain-containing protein</fullName>
    </submittedName>
</protein>
<reference evidence="6 7" key="1">
    <citation type="submission" date="2020-05" db="EMBL/GenBank/DDBJ databases">
        <title>Identification and distribution of gene clusters putatively required for synthesis of sphingolipid metabolism inhibitors in phylogenetically diverse species of the filamentous fungus Fusarium.</title>
        <authorList>
            <person name="Kim H.-S."/>
            <person name="Busman M."/>
            <person name="Brown D.W."/>
            <person name="Divon H."/>
            <person name="Uhlig S."/>
            <person name="Proctor R.H."/>
        </authorList>
    </citation>
    <scope>NUCLEOTIDE SEQUENCE [LARGE SCALE GENOMIC DNA]</scope>
    <source>
        <strain evidence="6 7">NRRL 25211</strain>
    </source>
</reference>
<organism evidence="6 7">
    <name type="scientific">Fusarium pseudoanthophilum</name>
    <dbReference type="NCBI Taxonomy" id="48495"/>
    <lineage>
        <taxon>Eukaryota</taxon>
        <taxon>Fungi</taxon>
        <taxon>Dikarya</taxon>
        <taxon>Ascomycota</taxon>
        <taxon>Pezizomycotina</taxon>
        <taxon>Sordariomycetes</taxon>
        <taxon>Hypocreomycetidae</taxon>
        <taxon>Hypocreales</taxon>
        <taxon>Nectriaceae</taxon>
        <taxon>Fusarium</taxon>
        <taxon>Fusarium fujikuroi species complex</taxon>
    </lineage>
</organism>
<keyword evidence="7" id="KW-1185">Reference proteome</keyword>
<feature type="domain" description="Heterokaryon incompatibility" evidence="5">
    <location>
        <begin position="611"/>
        <end position="717"/>
    </location>
</feature>
<feature type="repeat" description="ANK" evidence="3">
    <location>
        <begin position="354"/>
        <end position="383"/>
    </location>
</feature>